<evidence type="ECO:0000256" key="9">
    <source>
        <dbReference type="ARBA" id="ARBA00022932"/>
    </source>
</evidence>
<evidence type="ECO:0000256" key="5">
    <source>
        <dbReference type="ARBA" id="ARBA00022801"/>
    </source>
</evidence>
<dbReference type="GO" id="GO:0006310">
    <property type="term" value="P:DNA recombination"/>
    <property type="evidence" value="ECO:0007669"/>
    <property type="project" value="UniProtKB-KW"/>
</dbReference>
<evidence type="ECO:0000313" key="14">
    <source>
        <dbReference type="Proteomes" id="UP001219525"/>
    </source>
</evidence>
<organism evidence="13 14">
    <name type="scientific">Mycena pura</name>
    <dbReference type="NCBI Taxonomy" id="153505"/>
    <lineage>
        <taxon>Eukaryota</taxon>
        <taxon>Fungi</taxon>
        <taxon>Dikarya</taxon>
        <taxon>Basidiomycota</taxon>
        <taxon>Agaricomycotina</taxon>
        <taxon>Agaricomycetes</taxon>
        <taxon>Agaricomycetidae</taxon>
        <taxon>Agaricales</taxon>
        <taxon>Marasmiineae</taxon>
        <taxon>Mycenaceae</taxon>
        <taxon>Mycena</taxon>
    </lineage>
</organism>
<keyword evidence="6" id="KW-0460">Magnesium</keyword>
<dbReference type="EMBL" id="JARJCW010000016">
    <property type="protein sequence ID" value="KAJ7216070.1"/>
    <property type="molecule type" value="Genomic_DNA"/>
</dbReference>
<evidence type="ECO:0000256" key="8">
    <source>
        <dbReference type="ARBA" id="ARBA00022918"/>
    </source>
</evidence>
<evidence type="ECO:0000313" key="12">
    <source>
        <dbReference type="EMBL" id="KAJ7197743.1"/>
    </source>
</evidence>
<keyword evidence="10" id="KW-0233">DNA recombination</keyword>
<evidence type="ECO:0008006" key="15">
    <source>
        <dbReference type="Google" id="ProtNLM"/>
    </source>
</evidence>
<evidence type="ECO:0000256" key="6">
    <source>
        <dbReference type="ARBA" id="ARBA00022842"/>
    </source>
</evidence>
<dbReference type="GO" id="GO:0003964">
    <property type="term" value="F:RNA-directed DNA polymerase activity"/>
    <property type="evidence" value="ECO:0007669"/>
    <property type="project" value="UniProtKB-KW"/>
</dbReference>
<protein>
    <recommendedName>
        <fullName evidence="15">GAG-pre-integrase domain-containing protein</fullName>
    </recommendedName>
</protein>
<proteinExistence type="predicted"/>
<keyword evidence="4" id="KW-0255">Endonuclease</keyword>
<feature type="region of interest" description="Disordered" evidence="11">
    <location>
        <begin position="119"/>
        <end position="144"/>
    </location>
</feature>
<keyword evidence="9" id="KW-0808">Transferase</keyword>
<evidence type="ECO:0000256" key="2">
    <source>
        <dbReference type="ARBA" id="ARBA00022722"/>
    </source>
</evidence>
<evidence type="ECO:0000256" key="1">
    <source>
        <dbReference type="ARBA" id="ARBA00022695"/>
    </source>
</evidence>
<evidence type="ECO:0000256" key="7">
    <source>
        <dbReference type="ARBA" id="ARBA00022908"/>
    </source>
</evidence>
<keyword evidence="2" id="KW-0540">Nuclease</keyword>
<reference evidence="13" key="1">
    <citation type="submission" date="2023-03" db="EMBL/GenBank/DDBJ databases">
        <title>Massive genome expansion in bonnet fungi (Mycena s.s.) driven by repeated elements and novel gene families across ecological guilds.</title>
        <authorList>
            <consortium name="Lawrence Berkeley National Laboratory"/>
            <person name="Harder C.B."/>
            <person name="Miyauchi S."/>
            <person name="Viragh M."/>
            <person name="Kuo A."/>
            <person name="Thoen E."/>
            <person name="Andreopoulos B."/>
            <person name="Lu D."/>
            <person name="Skrede I."/>
            <person name="Drula E."/>
            <person name="Henrissat B."/>
            <person name="Morin E."/>
            <person name="Kohler A."/>
            <person name="Barry K."/>
            <person name="LaButti K."/>
            <person name="Morin E."/>
            <person name="Salamov A."/>
            <person name="Lipzen A."/>
            <person name="Mereny Z."/>
            <person name="Hegedus B."/>
            <person name="Baldrian P."/>
            <person name="Stursova M."/>
            <person name="Weitz H."/>
            <person name="Taylor A."/>
            <person name="Grigoriev I.V."/>
            <person name="Nagy L.G."/>
            <person name="Martin F."/>
            <person name="Kauserud H."/>
        </authorList>
    </citation>
    <scope>NUCLEOTIDE SEQUENCE</scope>
    <source>
        <strain evidence="13">9144</strain>
    </source>
</reference>
<gene>
    <name evidence="13" type="ORF">GGX14DRAFT_359236</name>
    <name evidence="12" type="ORF">GGX14DRAFT_374832</name>
</gene>
<keyword evidence="14" id="KW-1185">Reference proteome</keyword>
<keyword evidence="8" id="KW-0695">RNA-directed DNA polymerase</keyword>
<dbReference type="PANTHER" id="PTHR42648">
    <property type="entry name" value="TRANSPOSASE, PUTATIVE-RELATED"/>
    <property type="match status" value="1"/>
</dbReference>
<dbReference type="InterPro" id="IPR039537">
    <property type="entry name" value="Retrotran_Ty1/copia-like"/>
</dbReference>
<keyword evidence="7" id="KW-0229">DNA integration</keyword>
<sequence>MGVTLLSVGRITQAGYSLHFRSKGCKIFDARDRCIGTVPFAHGVYCVEMPRLAQAYTADDGPLKVTIDELHRMLGHLPKEAAQKLVQDQRIAGIELDETARTSEEECVSCLHGRMTRKPISKSAEREAKGDVGDEIHSDLWGPATVETPQHKKYYVSFTDE</sequence>
<dbReference type="GO" id="GO:0046872">
    <property type="term" value="F:metal ion binding"/>
    <property type="evidence" value="ECO:0007669"/>
    <property type="project" value="UniProtKB-KW"/>
</dbReference>
<dbReference type="PANTHER" id="PTHR42648:SF11">
    <property type="entry name" value="TRANSPOSON TY4-P GAG-POL POLYPROTEIN"/>
    <property type="match status" value="1"/>
</dbReference>
<dbReference type="GO" id="GO:0015074">
    <property type="term" value="P:DNA integration"/>
    <property type="evidence" value="ECO:0007669"/>
    <property type="project" value="UniProtKB-KW"/>
</dbReference>
<dbReference type="GO" id="GO:0016787">
    <property type="term" value="F:hydrolase activity"/>
    <property type="evidence" value="ECO:0007669"/>
    <property type="project" value="UniProtKB-KW"/>
</dbReference>
<dbReference type="AlphaFoldDB" id="A0AAD6VMI7"/>
<keyword evidence="3" id="KW-0479">Metal-binding</keyword>
<evidence type="ECO:0000256" key="4">
    <source>
        <dbReference type="ARBA" id="ARBA00022759"/>
    </source>
</evidence>
<evidence type="ECO:0000256" key="3">
    <source>
        <dbReference type="ARBA" id="ARBA00022723"/>
    </source>
</evidence>
<evidence type="ECO:0000256" key="10">
    <source>
        <dbReference type="ARBA" id="ARBA00023172"/>
    </source>
</evidence>
<accession>A0AAD6VMI7</accession>
<keyword evidence="1" id="KW-0548">Nucleotidyltransferase</keyword>
<dbReference type="GO" id="GO:0004519">
    <property type="term" value="F:endonuclease activity"/>
    <property type="evidence" value="ECO:0007669"/>
    <property type="project" value="UniProtKB-KW"/>
</dbReference>
<dbReference type="EMBL" id="JARJCW010000076">
    <property type="protein sequence ID" value="KAJ7197743.1"/>
    <property type="molecule type" value="Genomic_DNA"/>
</dbReference>
<keyword evidence="5" id="KW-0378">Hydrolase</keyword>
<dbReference type="GO" id="GO:0003887">
    <property type="term" value="F:DNA-directed DNA polymerase activity"/>
    <property type="evidence" value="ECO:0007669"/>
    <property type="project" value="UniProtKB-KW"/>
</dbReference>
<feature type="compositionally biased region" description="Basic and acidic residues" evidence="11">
    <location>
        <begin position="123"/>
        <end position="138"/>
    </location>
</feature>
<name>A0AAD6VMI7_9AGAR</name>
<dbReference type="Proteomes" id="UP001219525">
    <property type="component" value="Unassembled WGS sequence"/>
</dbReference>
<comment type="caution">
    <text evidence="13">The sequence shown here is derived from an EMBL/GenBank/DDBJ whole genome shotgun (WGS) entry which is preliminary data.</text>
</comment>
<evidence type="ECO:0000313" key="13">
    <source>
        <dbReference type="EMBL" id="KAJ7216070.1"/>
    </source>
</evidence>
<feature type="non-terminal residue" evidence="13">
    <location>
        <position position="161"/>
    </location>
</feature>
<keyword evidence="9" id="KW-0239">DNA-directed DNA polymerase</keyword>
<evidence type="ECO:0000256" key="11">
    <source>
        <dbReference type="SAM" id="MobiDB-lite"/>
    </source>
</evidence>